<dbReference type="InterPro" id="IPR042099">
    <property type="entry name" value="ANL_N_sf"/>
</dbReference>
<dbReference type="Proteomes" id="UP000198346">
    <property type="component" value="Unassembled WGS sequence"/>
</dbReference>
<dbReference type="OrthoDB" id="9787658at2"/>
<dbReference type="Gene3D" id="3.30.300.30">
    <property type="match status" value="1"/>
</dbReference>
<gene>
    <name evidence="1" type="ORF">SAMN06297382_0184</name>
</gene>
<dbReference type="AlphaFoldDB" id="A0A239PIQ6"/>
<dbReference type="EMBL" id="FZQA01000001">
    <property type="protein sequence ID" value="SNT67692.1"/>
    <property type="molecule type" value="Genomic_DNA"/>
</dbReference>
<evidence type="ECO:0000313" key="1">
    <source>
        <dbReference type="EMBL" id="SNT67692.1"/>
    </source>
</evidence>
<keyword evidence="2" id="KW-1185">Reference proteome</keyword>
<name>A0A239PIQ6_9PROT</name>
<dbReference type="GO" id="GO:0016874">
    <property type="term" value="F:ligase activity"/>
    <property type="evidence" value="ECO:0007669"/>
    <property type="project" value="UniProtKB-KW"/>
</dbReference>
<protein>
    <submittedName>
        <fullName evidence="1">4-coumarate--CoA ligase, photoactive yellow protein activation family</fullName>
    </submittedName>
</protein>
<sequence length="394" mass="43220">MKAFVIPRERIARIIAALAAEELGARFKRHVDFLTLAGWSEETPLGAGGLALSKSERAACARRAADFFGLDPVLIDAAGAERLADWARAAEDGATRSLTVMRFTPAGRDSEREACAHPADEVFADAAAAANLLYGRRRMISLVAPHGLLGFSTTVLTPNLLRIPCLDARGLSPDALGETLAFGDVLVATPTLWRYVIREGVLAPDNAMGVSFGEPMTSDLAAEMRKAGFGAIREFYGSTETGLVAWRDSPDEAFILFDCWRRDGEKMLRRSPSGAVRRVKAMDILHWESERSFRLGGRRDGAVQVGAVNVFPDRIAETISRHRFVESCEVSADGRPGGITRLIAHIRLNAEIPPTEQTAREIDAWCRTQLGSHERPRIYHFEAEPLRRDDEPSA</sequence>
<dbReference type="RefSeq" id="WP_089410713.1">
    <property type="nucleotide sequence ID" value="NZ_FZQA01000001.1"/>
</dbReference>
<reference evidence="1 2" key="1">
    <citation type="submission" date="2017-07" db="EMBL/GenBank/DDBJ databases">
        <authorList>
            <person name="Sun Z.S."/>
            <person name="Albrecht U."/>
            <person name="Echele G."/>
            <person name="Lee C.C."/>
        </authorList>
    </citation>
    <scope>NUCLEOTIDE SEQUENCE [LARGE SCALE GENOMIC DNA]</scope>
    <source>
        <strain evidence="1 2">CGMCC 1.12710</strain>
    </source>
</reference>
<organism evidence="1 2">
    <name type="scientific">Amphiplicatus metriothermophilus</name>
    <dbReference type="NCBI Taxonomy" id="1519374"/>
    <lineage>
        <taxon>Bacteria</taxon>
        <taxon>Pseudomonadati</taxon>
        <taxon>Pseudomonadota</taxon>
        <taxon>Alphaproteobacteria</taxon>
        <taxon>Parvularculales</taxon>
        <taxon>Parvularculaceae</taxon>
        <taxon>Amphiplicatus</taxon>
    </lineage>
</organism>
<proteinExistence type="predicted"/>
<accession>A0A239PIQ6</accession>
<dbReference type="SUPFAM" id="SSF56801">
    <property type="entry name" value="Acetyl-CoA synthetase-like"/>
    <property type="match status" value="1"/>
</dbReference>
<evidence type="ECO:0000313" key="2">
    <source>
        <dbReference type="Proteomes" id="UP000198346"/>
    </source>
</evidence>
<keyword evidence="1" id="KW-0436">Ligase</keyword>
<dbReference type="InterPro" id="IPR045851">
    <property type="entry name" value="AMP-bd_C_sf"/>
</dbReference>
<dbReference type="Gene3D" id="3.40.50.12780">
    <property type="entry name" value="N-terminal domain of ligase-like"/>
    <property type="match status" value="1"/>
</dbReference>